<gene>
    <name evidence="1" type="ORF">OH718_17795</name>
</gene>
<organism evidence="1 2">
    <name type="scientific">Pseudomonas capsici</name>
    <dbReference type="NCBI Taxonomy" id="2810614"/>
    <lineage>
        <taxon>Bacteria</taxon>
        <taxon>Pseudomonadati</taxon>
        <taxon>Pseudomonadota</taxon>
        <taxon>Gammaproteobacteria</taxon>
        <taxon>Pseudomonadales</taxon>
        <taxon>Pseudomonadaceae</taxon>
        <taxon>Pseudomonas</taxon>
    </lineage>
</organism>
<dbReference type="Proteomes" id="UP001207294">
    <property type="component" value="Unassembled WGS sequence"/>
</dbReference>
<dbReference type="RefSeq" id="WP_206402756.1">
    <property type="nucleotide sequence ID" value="NZ_JAFGZD010000016.1"/>
</dbReference>
<name>A0ABT3C0G7_9PSED</name>
<keyword evidence="2" id="KW-1185">Reference proteome</keyword>
<proteinExistence type="predicted"/>
<protein>
    <submittedName>
        <fullName evidence="1">Uncharacterized protein</fullName>
    </submittedName>
</protein>
<dbReference type="EMBL" id="JAOXML010000015">
    <property type="protein sequence ID" value="MCV4378456.1"/>
    <property type="molecule type" value="Genomic_DNA"/>
</dbReference>
<evidence type="ECO:0000313" key="2">
    <source>
        <dbReference type="Proteomes" id="UP001207294"/>
    </source>
</evidence>
<dbReference type="GeneID" id="93563088"/>
<reference evidence="1 2" key="1">
    <citation type="submission" date="2022-10" db="EMBL/GenBank/DDBJ databases">
        <title>Characterization of Pseudomonas capsici strains from pepper and tomato in Georgia.</title>
        <authorList>
            <person name="Zhao M."/>
            <person name="Dutta B."/>
        </authorList>
    </citation>
    <scope>NUCLEOTIDE SEQUENCE [LARGE SCALE GENOMIC DNA]</scope>
    <source>
        <strain evidence="1 2">Pc20-5</strain>
    </source>
</reference>
<accession>A0ABT3C0G7</accession>
<comment type="caution">
    <text evidence="1">The sequence shown here is derived from an EMBL/GenBank/DDBJ whole genome shotgun (WGS) entry which is preliminary data.</text>
</comment>
<sequence>MSLDDSTTLTLLLSLPVEVKTFKTEKHARSQHNRAKNGQFDQLFAHVLFSSAHQGWRSTYREKGKIERAFDSHFPKMFRMTAYPVKVFFE</sequence>
<evidence type="ECO:0000313" key="1">
    <source>
        <dbReference type="EMBL" id="MCV4378456.1"/>
    </source>
</evidence>